<evidence type="ECO:0000313" key="15">
    <source>
        <dbReference type="EMBL" id="KZP34643.1"/>
    </source>
</evidence>
<dbReference type="GO" id="GO:0051028">
    <property type="term" value="P:mRNA transport"/>
    <property type="evidence" value="ECO:0007669"/>
    <property type="project" value="UniProtKB-KW"/>
</dbReference>
<dbReference type="SUPFAM" id="SSF46934">
    <property type="entry name" value="UBA-like"/>
    <property type="match status" value="1"/>
</dbReference>
<dbReference type="FunFam" id="3.30.2410.10:FF:000004">
    <property type="entry name" value="E3 ubiquitin-protein ligase HUWE1, variant"/>
    <property type="match status" value="1"/>
</dbReference>
<dbReference type="Gene3D" id="3.30.2160.10">
    <property type="entry name" value="Hect, E3 ligase catalytic domain"/>
    <property type="match status" value="1"/>
</dbReference>
<evidence type="ECO:0000256" key="8">
    <source>
        <dbReference type="ARBA" id="ARBA00022816"/>
    </source>
</evidence>
<evidence type="ECO:0000256" key="9">
    <source>
        <dbReference type="ARBA" id="ARBA00023242"/>
    </source>
</evidence>
<feature type="region of interest" description="Disordered" evidence="12">
    <location>
        <begin position="2589"/>
        <end position="2615"/>
    </location>
</feature>
<dbReference type="GO" id="GO:0005737">
    <property type="term" value="C:cytoplasm"/>
    <property type="evidence" value="ECO:0007669"/>
    <property type="project" value="TreeGrafter"/>
</dbReference>
<accession>A0A166XCE5</accession>
<feature type="compositionally biased region" description="Basic and acidic residues" evidence="12">
    <location>
        <begin position="2015"/>
        <end position="2024"/>
    </location>
</feature>
<feature type="active site" description="Glycyl thioester intermediate" evidence="11">
    <location>
        <position position="3567"/>
    </location>
</feature>
<feature type="region of interest" description="Disordered" evidence="12">
    <location>
        <begin position="1980"/>
        <end position="2158"/>
    </location>
</feature>
<comment type="similarity">
    <text evidence="10">Belongs to the UPL family. TOM1/PTR1 subfamily.</text>
</comment>
<keyword evidence="7 11" id="KW-0833">Ubl conjugation pathway</keyword>
<comment type="pathway">
    <text evidence="3">Protein modification; protein ubiquitination.</text>
</comment>
<feature type="region of interest" description="Disordered" evidence="12">
    <location>
        <begin position="728"/>
        <end position="749"/>
    </location>
</feature>
<evidence type="ECO:0000259" key="13">
    <source>
        <dbReference type="PROSITE" id="PS50030"/>
    </source>
</evidence>
<feature type="region of interest" description="Disordered" evidence="12">
    <location>
        <begin position="1725"/>
        <end position="1756"/>
    </location>
</feature>
<dbReference type="Pfam" id="PF14377">
    <property type="entry name" value="UBM"/>
    <property type="match status" value="3"/>
</dbReference>
<evidence type="ECO:0000256" key="5">
    <source>
        <dbReference type="ARBA" id="ARBA00022448"/>
    </source>
</evidence>
<dbReference type="InterPro" id="IPR025527">
    <property type="entry name" value="HUWE1/Rev1_UBM"/>
</dbReference>
<dbReference type="GO" id="GO:0006511">
    <property type="term" value="P:ubiquitin-dependent protein catabolic process"/>
    <property type="evidence" value="ECO:0007669"/>
    <property type="project" value="TreeGrafter"/>
</dbReference>
<dbReference type="CDD" id="cd00078">
    <property type="entry name" value="HECTc"/>
    <property type="match status" value="1"/>
</dbReference>
<feature type="compositionally biased region" description="Low complexity" evidence="12">
    <location>
        <begin position="2487"/>
        <end position="2507"/>
    </location>
</feature>
<feature type="compositionally biased region" description="Basic and acidic residues" evidence="12">
    <location>
        <begin position="2589"/>
        <end position="2601"/>
    </location>
</feature>
<dbReference type="InterPro" id="IPR035983">
    <property type="entry name" value="Hect_E3_ubiquitin_ligase"/>
</dbReference>
<feature type="region of interest" description="Disordered" evidence="12">
    <location>
        <begin position="1301"/>
        <end position="1328"/>
    </location>
</feature>
<name>A0A166XCE5_9AGAM</name>
<dbReference type="InterPro" id="IPR016024">
    <property type="entry name" value="ARM-type_fold"/>
</dbReference>
<dbReference type="Pfam" id="PF00632">
    <property type="entry name" value="HECT"/>
    <property type="match status" value="1"/>
</dbReference>
<feature type="compositionally biased region" description="Low complexity" evidence="12">
    <location>
        <begin position="2903"/>
        <end position="2925"/>
    </location>
</feature>
<feature type="region of interest" description="Disordered" evidence="12">
    <location>
        <begin position="2664"/>
        <end position="2683"/>
    </location>
</feature>
<feature type="region of interest" description="Disordered" evidence="12">
    <location>
        <begin position="1239"/>
        <end position="1267"/>
    </location>
</feature>
<dbReference type="GO" id="GO:0061630">
    <property type="term" value="F:ubiquitin protein ligase activity"/>
    <property type="evidence" value="ECO:0007669"/>
    <property type="project" value="UniProtKB-EC"/>
</dbReference>
<keyword evidence="8" id="KW-0509">mRNA transport</keyword>
<proteinExistence type="inferred from homology"/>
<dbReference type="SUPFAM" id="SSF56204">
    <property type="entry name" value="Hect, E3 ligase catalytic domain"/>
    <property type="match status" value="1"/>
</dbReference>
<feature type="compositionally biased region" description="Acidic residues" evidence="12">
    <location>
        <begin position="2147"/>
        <end position="2158"/>
    </location>
</feature>
<dbReference type="UniPathway" id="UPA00143"/>
<evidence type="ECO:0000259" key="14">
    <source>
        <dbReference type="PROSITE" id="PS50237"/>
    </source>
</evidence>
<dbReference type="Pfam" id="PF22562">
    <property type="entry name" value="UBA_7"/>
    <property type="match status" value="1"/>
</dbReference>
<dbReference type="InterPro" id="IPR050409">
    <property type="entry name" value="E3_ubiq-protein_ligase"/>
</dbReference>
<evidence type="ECO:0000256" key="6">
    <source>
        <dbReference type="ARBA" id="ARBA00022679"/>
    </source>
</evidence>
<feature type="compositionally biased region" description="Polar residues" evidence="12">
    <location>
        <begin position="969"/>
        <end position="995"/>
    </location>
</feature>
<dbReference type="Gene3D" id="1.10.8.10">
    <property type="entry name" value="DNA helicase RuvA subunit, C-terminal domain"/>
    <property type="match status" value="1"/>
</dbReference>
<dbReference type="SMART" id="SM00119">
    <property type="entry name" value="HECTc"/>
    <property type="match status" value="1"/>
</dbReference>
<feature type="compositionally biased region" description="Low complexity" evidence="12">
    <location>
        <begin position="950"/>
        <end position="961"/>
    </location>
</feature>
<dbReference type="Proteomes" id="UP000076532">
    <property type="component" value="Unassembled WGS sequence"/>
</dbReference>
<dbReference type="Pfam" id="PF06012">
    <property type="entry name" value="DUF908"/>
    <property type="match status" value="1"/>
</dbReference>
<dbReference type="GO" id="GO:0005634">
    <property type="term" value="C:nucleus"/>
    <property type="evidence" value="ECO:0007669"/>
    <property type="project" value="UniProtKB-SubCell"/>
</dbReference>
<evidence type="ECO:0000256" key="11">
    <source>
        <dbReference type="PROSITE-ProRule" id="PRU00104"/>
    </source>
</evidence>
<dbReference type="InterPro" id="IPR009060">
    <property type="entry name" value="UBA-like_sf"/>
</dbReference>
<feature type="compositionally biased region" description="Acidic residues" evidence="12">
    <location>
        <begin position="2445"/>
        <end position="2454"/>
    </location>
</feature>
<dbReference type="FunFam" id="3.30.2160.10:FF:000001">
    <property type="entry name" value="E3 ubiquitin-protein ligase NEDD4-like"/>
    <property type="match status" value="1"/>
</dbReference>
<feature type="region of interest" description="Disordered" evidence="12">
    <location>
        <begin position="948"/>
        <end position="999"/>
    </location>
</feature>
<evidence type="ECO:0000313" key="16">
    <source>
        <dbReference type="Proteomes" id="UP000076532"/>
    </source>
</evidence>
<dbReference type="SMART" id="SM00165">
    <property type="entry name" value="UBA"/>
    <property type="match status" value="1"/>
</dbReference>
<feature type="domain" description="HECT" evidence="14">
    <location>
        <begin position="3265"/>
        <end position="3600"/>
    </location>
</feature>
<dbReference type="SUPFAM" id="SSF48371">
    <property type="entry name" value="ARM repeat"/>
    <property type="match status" value="1"/>
</dbReference>
<feature type="compositionally biased region" description="Basic and acidic residues" evidence="12">
    <location>
        <begin position="2420"/>
        <end position="2444"/>
    </location>
</feature>
<dbReference type="CDD" id="cd14270">
    <property type="entry name" value="UBA"/>
    <property type="match status" value="1"/>
</dbReference>
<dbReference type="PROSITE" id="PS50237">
    <property type="entry name" value="HECT"/>
    <property type="match status" value="1"/>
</dbReference>
<dbReference type="InterPro" id="IPR010309">
    <property type="entry name" value="E3_Ub_ligase_DUF908"/>
</dbReference>
<dbReference type="GO" id="GO:0000209">
    <property type="term" value="P:protein polyubiquitination"/>
    <property type="evidence" value="ECO:0007669"/>
    <property type="project" value="TreeGrafter"/>
</dbReference>
<dbReference type="OrthoDB" id="8068875at2759"/>
<evidence type="ECO:0000256" key="10">
    <source>
        <dbReference type="ARBA" id="ARBA00034494"/>
    </source>
</evidence>
<organism evidence="15 16">
    <name type="scientific">Athelia psychrophila</name>
    <dbReference type="NCBI Taxonomy" id="1759441"/>
    <lineage>
        <taxon>Eukaryota</taxon>
        <taxon>Fungi</taxon>
        <taxon>Dikarya</taxon>
        <taxon>Basidiomycota</taxon>
        <taxon>Agaricomycotina</taxon>
        <taxon>Agaricomycetes</taxon>
        <taxon>Agaricomycetidae</taxon>
        <taxon>Atheliales</taxon>
        <taxon>Atheliaceae</taxon>
        <taxon>Athelia</taxon>
    </lineage>
</organism>
<feature type="compositionally biased region" description="Polar residues" evidence="12">
    <location>
        <begin position="1728"/>
        <end position="1738"/>
    </location>
</feature>
<dbReference type="Gene3D" id="3.90.1750.10">
    <property type="entry name" value="Hect, E3 ligase catalytic domains"/>
    <property type="match status" value="1"/>
</dbReference>
<dbReference type="PANTHER" id="PTHR11254:SF67">
    <property type="entry name" value="E3 UBIQUITIN-PROTEIN LIGASE HUWE1"/>
    <property type="match status" value="1"/>
</dbReference>
<keyword evidence="16" id="KW-1185">Reference proteome</keyword>
<evidence type="ECO:0000256" key="12">
    <source>
        <dbReference type="SAM" id="MobiDB-lite"/>
    </source>
</evidence>
<feature type="region of interest" description="Disordered" evidence="12">
    <location>
        <begin position="2400"/>
        <end position="2508"/>
    </location>
</feature>
<keyword evidence="5" id="KW-0813">Transport</keyword>
<dbReference type="Gene3D" id="3.30.2410.10">
    <property type="entry name" value="Hect, E3 ligase catalytic domain"/>
    <property type="match status" value="1"/>
</dbReference>
<dbReference type="PROSITE" id="PS50030">
    <property type="entry name" value="UBA"/>
    <property type="match status" value="1"/>
</dbReference>
<feature type="compositionally biased region" description="Polar residues" evidence="12">
    <location>
        <begin position="223"/>
        <end position="239"/>
    </location>
</feature>
<feature type="compositionally biased region" description="Acidic residues" evidence="12">
    <location>
        <begin position="1239"/>
        <end position="1248"/>
    </location>
</feature>
<dbReference type="InterPro" id="IPR010314">
    <property type="entry name" value="E3_Ub_ligase_DUF913"/>
</dbReference>
<keyword evidence="9" id="KW-0539">Nucleus</keyword>
<evidence type="ECO:0000256" key="4">
    <source>
        <dbReference type="ARBA" id="ARBA00012485"/>
    </source>
</evidence>
<dbReference type="Pfam" id="PF06025">
    <property type="entry name" value="DUF913"/>
    <property type="match status" value="1"/>
</dbReference>
<evidence type="ECO:0000256" key="1">
    <source>
        <dbReference type="ARBA" id="ARBA00000885"/>
    </source>
</evidence>
<feature type="compositionally biased region" description="Basic and acidic residues" evidence="12">
    <location>
        <begin position="1980"/>
        <end position="1993"/>
    </location>
</feature>
<feature type="region of interest" description="Disordered" evidence="12">
    <location>
        <begin position="2899"/>
        <end position="2925"/>
    </location>
</feature>
<comment type="subcellular location">
    <subcellularLocation>
        <location evidence="2">Nucleus</location>
    </subcellularLocation>
</comment>
<feature type="compositionally biased region" description="Basic and acidic residues" evidence="12">
    <location>
        <begin position="2336"/>
        <end position="2350"/>
    </location>
</feature>
<dbReference type="InterPro" id="IPR015940">
    <property type="entry name" value="UBA"/>
</dbReference>
<dbReference type="EC" id="2.3.2.26" evidence="4"/>
<dbReference type="InterPro" id="IPR000569">
    <property type="entry name" value="HECT_dom"/>
</dbReference>
<evidence type="ECO:0000256" key="7">
    <source>
        <dbReference type="ARBA" id="ARBA00022786"/>
    </source>
</evidence>
<feature type="compositionally biased region" description="Acidic residues" evidence="12">
    <location>
        <begin position="2094"/>
        <end position="2132"/>
    </location>
</feature>
<evidence type="ECO:0000256" key="3">
    <source>
        <dbReference type="ARBA" id="ARBA00004906"/>
    </source>
</evidence>
<dbReference type="FunFam" id="3.90.1750.10:FF:000003">
    <property type="entry name" value="E3 ubiquitin-protein ligase UPL1"/>
    <property type="match status" value="1"/>
</dbReference>
<dbReference type="EMBL" id="KV417480">
    <property type="protein sequence ID" value="KZP34643.1"/>
    <property type="molecule type" value="Genomic_DNA"/>
</dbReference>
<feature type="compositionally biased region" description="Acidic residues" evidence="12">
    <location>
        <begin position="2000"/>
        <end position="2014"/>
    </location>
</feature>
<dbReference type="PANTHER" id="PTHR11254">
    <property type="entry name" value="HECT DOMAIN UBIQUITIN-PROTEIN LIGASE"/>
    <property type="match status" value="1"/>
</dbReference>
<feature type="region of interest" description="Disordered" evidence="12">
    <location>
        <begin position="2330"/>
        <end position="2356"/>
    </location>
</feature>
<feature type="region of interest" description="Disordered" evidence="12">
    <location>
        <begin position="209"/>
        <end position="239"/>
    </location>
</feature>
<sequence>MKILHKSKRTAPPHPQVTEIIIKLLKTSSEDLPDVLAQINSWKWPRSDLNAWIKVLNKFDAIFEHVIQKHDIDKLQVNAFDAVTKKTVCEILRFERLLLENSTNRKLFSSYDRINSLLLTSDLDVLVLSLHLLLRPSQQYSAQPAVTSALNISTPRLKSLAKRWPNLREYDVSLVDLVSSNGRSVVDALPSEAREVNFTFYRTDEKSVGAGDGVMESQETENVESTPRKPTSAAPSSGGVNVYIDQPAIESQNEMKILADVIEKHSVPDEEKFELLCRIRAAAVLANGKHAEREKLVIVRLLAIAIYGHTHSESSAMSSLFLYEPDLIPHLAELLQLDRGVSVMVQTAAIAALDALARYRNKIQEVLTAINAGVNHGILMALVRKTVADIADPDCKLPHSFVEALLTFVTYTASHQAGGNMVVGAGLVPLLVQVIGNTIPERLAVVSKTMQLVDNVLFSFANAFQLFCNGRGVEALVDRIEFEVDLDIKEHGDRVRGAYNSFGELPVARAAVLKHTLRSMHRMMQSSGTAEGLRGLIDSSILKSLKKIIENRGLFGPSVVPIAINIMATFVHNEPTSLPVIQEAGLPEAFYKAIEAGLEPVIEVIQAIPNAIGALCLNQAGQDQLAGRPSIIPGIFAIFTSERHLKVLQEKENAVLIGTAIDELIRHHPSLKVAVFESIKSTMGKIEDLANTQVVGKDIEHWYKLLPVSPLPLEGDVVMDAGDLGSTPKPALSAEQADPDDVPLSGDDSISKPHDNIVVSFIDIVGRFLEGLFQTPSHCKDFISSTDGLERIGRFTALPCIPYDYANSLASDSLVQIMRNMTDVAPNETLAFLQNLVKSSLAETQEFWGTMDDHSKLLPLLDVTEEQFEESNRQFRNLITLHIRVALLSDVFSTAGYAHGRAAISILQVLMGTDAQDAVPGLGTLHRACIWESILLKAGLASRGIEATSLDESSPDEAAAAPPAPLAGNTLSGTTNGIQPESTISESPLKSQAHVNQPDGAREHNAKALQHLTHGLPSALAPFFQAIVKLFHARRNPDPVQRRQIMGSASNIAQVMLKHISEKGLDGEGDIITTSAYFSIMLGTITVLLVDERTTDTTLHTVLLSEFYRAGGLEAVSKVCRSFIATIEQMVMVEDHQKSESQQQELAHAYGGLKVALRLIHTLISPKSLQESPQTLLMASRDKKDTDPGYFEAHNFLVRVRVAFLPLLKEMWEAPWLAPAPLGVVKSVVQAVMEMMAGESEDSVDEASGDIARGQPVSRPAGPDENRIRQLTDMGFPRSAAERALIRMHNNVNAATELLLSQPFPLPPDPASEEEPSEDVVAPEDEGAPEDAEMHVDTAPVDPLTPLVPEQEIKSSEQWRKELNDAREPLIGSIPKQALQLVDAHPTLIFDISSAFTRPSEALQEQSARLLVDDIKSFSPHAHGVKEEPLSMRCRLLALVLSEAPLSLTEDLRANLMDSLLALLLSNPPTAVAEHPGVPKWLAAHLLVTEALLAMGEQARTITLPTENEPIPAESLSAGPSYPEARNIVFDYCLRVLAIADLPRDEFLAVLRLLVILTQDHRVACQFVQRDGVALIFGRLRSSPVAGSQSYVAIVLRHVIEDSSVLQQIMKQEIKHFFAQPRTRVLDVGNYVRHCSAMALRNPLIFVQLTKSLCKLQSAFSSIPHLSLKDEVTSRQAQTSTDTASADMQVDHPLPTALATASPEALEILVHYLIGELMRVSKAPSDSHLGSTGSTGQHNDVKSSSEEAAPVSADAGEGGKDQHHLYACFIMQCLTELLFSYDSCKVALLSYAPKKRTQTPSKEGPAKYRMTVLQFLLSDLVSFGGINAPSDSGSQHRHLLCNWAMSIVVALCVDTSAGAEVKDVSHDLISVRKFVLEAVSRAIKDLSQSGTIDSRYGRLLALSDLCHRLLTVRFNAVIRKSQDETPTHIAKVMLEKNFVATLTNALAEVDLNYPNVRSLVAGILRPLEHLTKIAIKMSRASEKTKEGGDDKAESVGSLASDDDEIDEDEEEEEAGDRAREETPDLYRNSALGMYGGEMEDVNYAPEDEMDEDVEEDDEDAEMEFGEETGSDDTSNTDEEEEILDAGVRESQEGWQDEDEEYEEDDLVEQEEDEDDEDEDDEDDDAPGPDAEAEMIWQGGDGVADRPDNDDDEEREGEVEIPVMHLDGDDEPEMLSDDEFGNGVGVLSIQDGPPGDDIFGFAGIAEATHEPPFIVSRRHRAAGDDLQVFGRTRNTSITPAEATTHPLLLDASVAANRPGGPARNSRRVHRAHQGTSHSDVLQTITDIIGAPAVQLISHLVSHNRGATEAVRVGLPPGALVDLEGGFMQRRPGASAVRVDRGPRSGEDKPDGPEFDPQLTLQRWGDEVKTLHGKFVSERVGKLANHVVLALLPAAIEAAKETKEKEERNRAAEAEADAAAAAKDEQEKAEAAAKKVSEDDAKRAEEDNTAQEDSEMDAQASTTPGETGEPLAEPAQDADAGADTEMVDASAEPSANPAEGSSSAEAEASQPVERVTVMIHGSAVDITDTGIDPTFLEALPDEMREEVLNQHVRDQRAARVERPADSTISDEFLDALPPEIRAEIIQQERLEQARRRQEDRRQDQPPSGGVNAPIAIPTDMDPASFIASLDPQLRQTVLLDSDDGFIQSLPPFMIAEADAYRDGAQTSRRHVPAPGTTAARPPVTTRKLPVPRDAIQLMDKTGVAVLVRLLFFPQVLRKNHLFKVLLNLCENTKTRMELFNLLLNILQDGTGDLAAVDKSFAQMSVRTSKTSTQQTPTKAAGKQKAGSDYFSSLALPNIQNEANPELVAQRCLEALTYIVGANEMSSLFFLTEHEIPPGLRKFASKKGKGKEKQVPQIHYPVVLLLGLLERQSLLKTPSTMESVVGLLAIVTRPLTSLKDAKPKVPEAIPAEPSSSSLPAVAESSAIPAAEPEAPLTEAVLPITSAATTPAAEAPKDTATPAEADEDRTLLTHPPQIPHAALRLIVNILTVGECSGRTFQQSLALIQNLSHIPDARDVIAQELKAKAQEFGQSLYVDLDELATALQSSRGDVLAGSVASKFSPASSIQAKLLRVLKTIDYMYSSKSAMSMDASRNGGDAEKVQGIYESFRFTPLWRRLGDCLAVIEEKPDTEHIATVLLPLIEALMVVCKYVGSKPLPAATARALRASASPRSPTTPKESMEDLFVSFTDAHRKVLNLMVRNNPSLMSGSFSLLVNNPRVLDFDNKRNYFTQQLHRRPHAREHHNTLQLNVRRARVFEDSFQYLQRKTGDQIKHGKLSIRFYDEEGVDAGGVTREWFQILARQMFDPNNALFQPCAADRLTYQPNKNSWVNPEHLSFFKFVGRVIGKAIYDGRLLDAYFARSLYRQLLGKQVDYKDVEWVDPEYYNSLCWILENDPTALDLTFSVEADEFGVSRIAPLKEGGDTLPVTQENKREFVQLSAQYRLYASIKEQIESLLTGFYEIIPKDLVTIFNEQELELLISGTPDIDVDEWRAATEYNGYNSSDPVIVWWWRALKSFNRDERAKVLSFATGTSRVPLSGFVDLQGVQGVQRFSIHRAYGDSDRLPQAHTCFNQIDLPQYSSYEMLRQQLLLAINEGGEGFGFA</sequence>
<keyword evidence="6" id="KW-0808">Transferase</keyword>
<comment type="catalytic activity">
    <reaction evidence="1">
        <text>S-ubiquitinyl-[E2 ubiquitin-conjugating enzyme]-L-cysteine + [acceptor protein]-L-lysine = [E2 ubiquitin-conjugating enzyme]-L-cysteine + N(6)-ubiquitinyl-[acceptor protein]-L-lysine.</text>
        <dbReference type="EC" id="2.3.2.26"/>
    </reaction>
</comment>
<feature type="region of interest" description="Disordered" evidence="12">
    <location>
        <begin position="2257"/>
        <end position="2277"/>
    </location>
</feature>
<feature type="compositionally biased region" description="Acidic residues" evidence="12">
    <location>
        <begin position="1311"/>
        <end position="1328"/>
    </location>
</feature>
<protein>
    <recommendedName>
        <fullName evidence="4">HECT-type E3 ubiquitin transferase</fullName>
        <ecNumber evidence="4">2.3.2.26</ecNumber>
    </recommendedName>
</protein>
<feature type="compositionally biased region" description="Acidic residues" evidence="12">
    <location>
        <begin position="2037"/>
        <end position="2083"/>
    </location>
</feature>
<reference evidence="15 16" key="1">
    <citation type="journal article" date="2016" name="Mol. Biol. Evol.">
        <title>Comparative Genomics of Early-Diverging Mushroom-Forming Fungi Provides Insights into the Origins of Lignocellulose Decay Capabilities.</title>
        <authorList>
            <person name="Nagy L.G."/>
            <person name="Riley R."/>
            <person name="Tritt A."/>
            <person name="Adam C."/>
            <person name="Daum C."/>
            <person name="Floudas D."/>
            <person name="Sun H."/>
            <person name="Yadav J.S."/>
            <person name="Pangilinan J."/>
            <person name="Larsson K.H."/>
            <person name="Matsuura K."/>
            <person name="Barry K."/>
            <person name="Labutti K."/>
            <person name="Kuo R."/>
            <person name="Ohm R.A."/>
            <person name="Bhattacharya S.S."/>
            <person name="Shirouzu T."/>
            <person name="Yoshinaga Y."/>
            <person name="Martin F.M."/>
            <person name="Grigoriev I.V."/>
            <person name="Hibbett D.S."/>
        </authorList>
    </citation>
    <scope>NUCLEOTIDE SEQUENCE [LARGE SCALE GENOMIC DNA]</scope>
    <source>
        <strain evidence="15 16">CBS 109695</strain>
    </source>
</reference>
<evidence type="ECO:0000256" key="2">
    <source>
        <dbReference type="ARBA" id="ARBA00004123"/>
    </source>
</evidence>
<feature type="domain" description="UBA" evidence="13">
    <location>
        <begin position="1262"/>
        <end position="1302"/>
    </location>
</feature>
<gene>
    <name evidence="15" type="ORF">FIBSPDRAFT_1035634</name>
</gene>
<feature type="compositionally biased region" description="Basic and acidic residues" evidence="12">
    <location>
        <begin position="2400"/>
        <end position="2411"/>
    </location>
</feature>
<dbReference type="STRING" id="436010.A0A166XCE5"/>